<evidence type="ECO:0000256" key="1">
    <source>
        <dbReference type="SAM" id="SignalP"/>
    </source>
</evidence>
<feature type="chain" id="PRO_5002043162" evidence="1">
    <location>
        <begin position="23"/>
        <end position="40"/>
    </location>
</feature>
<sequence>MGNGFTSKILIVPCLPLMVVLQSPTTWQSLPNSGKMVQVN</sequence>
<accession>A0A0A8XWU2</accession>
<proteinExistence type="predicted"/>
<organism evidence="2">
    <name type="scientific">Arundo donax</name>
    <name type="common">Giant reed</name>
    <name type="synonym">Donax arundinaceus</name>
    <dbReference type="NCBI Taxonomy" id="35708"/>
    <lineage>
        <taxon>Eukaryota</taxon>
        <taxon>Viridiplantae</taxon>
        <taxon>Streptophyta</taxon>
        <taxon>Embryophyta</taxon>
        <taxon>Tracheophyta</taxon>
        <taxon>Spermatophyta</taxon>
        <taxon>Magnoliopsida</taxon>
        <taxon>Liliopsida</taxon>
        <taxon>Poales</taxon>
        <taxon>Poaceae</taxon>
        <taxon>PACMAD clade</taxon>
        <taxon>Arundinoideae</taxon>
        <taxon>Arundineae</taxon>
        <taxon>Arundo</taxon>
    </lineage>
</organism>
<protein>
    <submittedName>
        <fullName evidence="2">Uncharacterized protein</fullName>
    </submittedName>
</protein>
<feature type="signal peptide" evidence="1">
    <location>
        <begin position="1"/>
        <end position="22"/>
    </location>
</feature>
<evidence type="ECO:0000313" key="2">
    <source>
        <dbReference type="EMBL" id="JAD17095.1"/>
    </source>
</evidence>
<dbReference type="EMBL" id="GBRH01280800">
    <property type="protein sequence ID" value="JAD17095.1"/>
    <property type="molecule type" value="Transcribed_RNA"/>
</dbReference>
<reference evidence="2" key="1">
    <citation type="submission" date="2014-09" db="EMBL/GenBank/DDBJ databases">
        <authorList>
            <person name="Magalhaes I.L.F."/>
            <person name="Oliveira U."/>
            <person name="Santos F.R."/>
            <person name="Vidigal T.H.D.A."/>
            <person name="Brescovit A.D."/>
            <person name="Santos A.J."/>
        </authorList>
    </citation>
    <scope>NUCLEOTIDE SEQUENCE</scope>
    <source>
        <tissue evidence="2">Shoot tissue taken approximately 20 cm above the soil surface</tissue>
    </source>
</reference>
<dbReference type="AlphaFoldDB" id="A0A0A8XWU2"/>
<keyword evidence="1" id="KW-0732">Signal</keyword>
<name>A0A0A8XWU2_ARUDO</name>
<reference evidence="2" key="2">
    <citation type="journal article" date="2015" name="Data Brief">
        <title>Shoot transcriptome of the giant reed, Arundo donax.</title>
        <authorList>
            <person name="Barrero R.A."/>
            <person name="Guerrero F.D."/>
            <person name="Moolhuijzen P."/>
            <person name="Goolsby J.A."/>
            <person name="Tidwell J."/>
            <person name="Bellgard S.E."/>
            <person name="Bellgard M.I."/>
        </authorList>
    </citation>
    <scope>NUCLEOTIDE SEQUENCE</scope>
    <source>
        <tissue evidence="2">Shoot tissue taken approximately 20 cm above the soil surface</tissue>
    </source>
</reference>